<keyword evidence="3 16" id="KW-0812">Transmembrane</keyword>
<evidence type="ECO:0000256" key="12">
    <source>
        <dbReference type="ARBA" id="ARBA00023319"/>
    </source>
</evidence>
<evidence type="ECO:0000256" key="10">
    <source>
        <dbReference type="ARBA" id="ARBA00023170"/>
    </source>
</evidence>
<dbReference type="InterPro" id="IPR008266">
    <property type="entry name" value="Tyr_kinase_AS"/>
</dbReference>
<gene>
    <name evidence="19" type="ORF">RUM44_000937</name>
</gene>
<feature type="domain" description="Ig-like" evidence="18">
    <location>
        <begin position="145"/>
        <end position="217"/>
    </location>
</feature>
<evidence type="ECO:0000259" key="18">
    <source>
        <dbReference type="PROSITE" id="PS50835"/>
    </source>
</evidence>
<feature type="domain" description="Ig-like" evidence="18">
    <location>
        <begin position="374"/>
        <end position="462"/>
    </location>
</feature>
<evidence type="ECO:0000256" key="4">
    <source>
        <dbReference type="ARBA" id="ARBA00022729"/>
    </source>
</evidence>
<dbReference type="Pfam" id="PF07714">
    <property type="entry name" value="PK_Tyr_Ser-Thr"/>
    <property type="match status" value="1"/>
</dbReference>
<feature type="domain" description="Ig-like" evidence="18">
    <location>
        <begin position="241"/>
        <end position="332"/>
    </location>
</feature>
<dbReference type="PROSITE" id="PS00107">
    <property type="entry name" value="PROTEIN_KINASE_ATP"/>
    <property type="match status" value="1"/>
</dbReference>
<feature type="domain" description="Ig-like" evidence="18">
    <location>
        <begin position="471"/>
        <end position="561"/>
    </location>
</feature>
<accession>A0ABR1B918</accession>
<evidence type="ECO:0000256" key="14">
    <source>
        <dbReference type="PROSITE-ProRule" id="PRU10141"/>
    </source>
</evidence>
<feature type="transmembrane region" description="Helical" evidence="16">
    <location>
        <begin position="582"/>
        <end position="604"/>
    </location>
</feature>
<dbReference type="InterPro" id="IPR050122">
    <property type="entry name" value="RTK"/>
</dbReference>
<comment type="catalytic activity">
    <reaction evidence="13">
        <text>L-tyrosyl-[protein] + ATP = O-phospho-L-tyrosyl-[protein] + ADP + H(+)</text>
        <dbReference type="Rhea" id="RHEA:10596"/>
        <dbReference type="Rhea" id="RHEA-COMP:10136"/>
        <dbReference type="Rhea" id="RHEA-COMP:20101"/>
        <dbReference type="ChEBI" id="CHEBI:15378"/>
        <dbReference type="ChEBI" id="CHEBI:30616"/>
        <dbReference type="ChEBI" id="CHEBI:46858"/>
        <dbReference type="ChEBI" id="CHEBI:61978"/>
        <dbReference type="ChEBI" id="CHEBI:456216"/>
        <dbReference type="EC" id="2.7.10.1"/>
    </reaction>
</comment>
<dbReference type="Pfam" id="PF13927">
    <property type="entry name" value="Ig_3"/>
    <property type="match status" value="4"/>
</dbReference>
<dbReference type="Gene3D" id="3.30.200.20">
    <property type="entry name" value="Phosphorylase Kinase, domain 1"/>
    <property type="match status" value="1"/>
</dbReference>
<proteinExistence type="predicted"/>
<evidence type="ECO:0000256" key="5">
    <source>
        <dbReference type="ARBA" id="ARBA00022741"/>
    </source>
</evidence>
<comment type="subcellular location">
    <subcellularLocation>
        <location evidence="1">Membrane</location>
        <topology evidence="1">Single-pass membrane protein</topology>
    </subcellularLocation>
</comment>
<keyword evidence="4" id="KW-0732">Signal</keyword>
<dbReference type="PROSITE" id="PS50011">
    <property type="entry name" value="PROTEIN_KINASE_DOM"/>
    <property type="match status" value="1"/>
</dbReference>
<evidence type="ECO:0000313" key="20">
    <source>
        <dbReference type="Proteomes" id="UP001359485"/>
    </source>
</evidence>
<dbReference type="PROSITE" id="PS50835">
    <property type="entry name" value="IG_LIKE"/>
    <property type="match status" value="5"/>
</dbReference>
<keyword evidence="9" id="KW-1015">Disulfide bond</keyword>
<dbReference type="Gene3D" id="1.10.510.10">
    <property type="entry name" value="Transferase(Phosphotransferase) domain 1"/>
    <property type="match status" value="1"/>
</dbReference>
<evidence type="ECO:0000256" key="9">
    <source>
        <dbReference type="ARBA" id="ARBA00023157"/>
    </source>
</evidence>
<dbReference type="InterPro" id="IPR003599">
    <property type="entry name" value="Ig_sub"/>
</dbReference>
<dbReference type="SMART" id="SM00408">
    <property type="entry name" value="IGc2"/>
    <property type="match status" value="5"/>
</dbReference>
<feature type="binding site" evidence="14">
    <location>
        <position position="727"/>
    </location>
    <ligand>
        <name>ATP</name>
        <dbReference type="ChEBI" id="CHEBI:30616"/>
    </ligand>
</feature>
<evidence type="ECO:0000256" key="7">
    <source>
        <dbReference type="ARBA" id="ARBA00022989"/>
    </source>
</evidence>
<keyword evidence="5 14" id="KW-0547">Nucleotide-binding</keyword>
<dbReference type="InterPro" id="IPR007110">
    <property type="entry name" value="Ig-like_dom"/>
</dbReference>
<evidence type="ECO:0000256" key="16">
    <source>
        <dbReference type="SAM" id="Phobius"/>
    </source>
</evidence>
<dbReference type="SUPFAM" id="SSF48726">
    <property type="entry name" value="Immunoglobulin"/>
    <property type="match status" value="5"/>
</dbReference>
<dbReference type="InterPro" id="IPR001245">
    <property type="entry name" value="Ser-Thr/Tyr_kinase_cat_dom"/>
</dbReference>
<feature type="region of interest" description="Disordered" evidence="15">
    <location>
        <begin position="344"/>
        <end position="376"/>
    </location>
</feature>
<feature type="domain" description="Ig-like" evidence="18">
    <location>
        <begin position="1"/>
        <end position="80"/>
    </location>
</feature>
<keyword evidence="6 14" id="KW-0067">ATP-binding</keyword>
<feature type="region of interest" description="Disordered" evidence="15">
    <location>
        <begin position="988"/>
        <end position="1012"/>
    </location>
</feature>
<sequence length="1012" mass="114073">MTKYEKSHATTRQVDVGSSVKLKCNLSNIEPIYWYKDDIEIGDSHQRIKFGKFWLKIKSVKEIDSGKYSCRTNDATKTLILDVKPSAKRRSNRGREAGGQSELSHKIREELPQSDSSVLLPEFQSASLEDIIRTQGKIDHSSDEPEIFYSNSSPRKIVRLTGSQFSLNCSQKNFQELNVTWLKEGESIVGNSELEEPEVPFLHFRDVVEEDSGNYTCILCDDRDCHHFGFEVHVLDRLKEPLQQKDRPENVTILQGDSTTFKCTFKTQVPVRIVWIRGLLSETNAEELKLDFMPSAKDGQLTLKNITHDCEGWYTCLTADGPQITAASAYLHVVDTLLPSMSLVEPSDSEDTEKEPEVQTTVGSFNSTESRTKPKFTKPDQMHKICVKPAGNMIKLKCPAEGNPFPNITWTKDGLPPTRHLGTIRYSRWSIVLEDLVTDDAGNYTCIVCNTEGCIDFTFNVDVMEVVHHRPILTEAPRNITAVLGENATFRCLILSHLHHHLVWVSKKVDEVDNLEEINNHTVKAGADILEIHNVTHEHEGWYTCIAGNSLGMTFASAYLRVVDKEEIKEEHLKARMTFSNYAVIAGSIVVMTILVVSFFLYFLKIKRTNKQKIAEAALIMNKKIIVVEKQCMSGDESNASEPLMMPVVKIEKQKLANLKTGNGSILGVSPGELITQYELPLDAAWEFPRHQLGLGKVLGEGAFGKVVKAEAQGIIKQGVTSVVAVKMLKEGYTDAEMMDLVSEMELMKMIGKHINIINLLGCCTQDGPLYVVVEYAPNGNLREYLRQHRPCSGYEPAIGTGMKERKTLTQKDLVSFAYQVARGMEYLASRKCIHRDLAARNVLVSDNNILKIADFGLARDVHCHYYYRKTTDGRLPVKWMAPEALFDRVYTSQSDVWSYGVLLWEIMTLGGTPYPSVPRVEKLFQLLRSGHRMEKPPCCSLEIYMLMRECWSYEPVARPTFWELVQSLDSILAQTANEEYLNLGLPQVETPESSPGNSDDESSFPSPAPLF</sequence>
<protein>
    <recommendedName>
        <fullName evidence="2">receptor protein-tyrosine kinase</fullName>
        <ecNumber evidence="2">2.7.10.1</ecNumber>
    </recommendedName>
</protein>
<evidence type="ECO:0000256" key="8">
    <source>
        <dbReference type="ARBA" id="ARBA00023136"/>
    </source>
</evidence>
<reference evidence="19 20" key="1">
    <citation type="submission" date="2023-09" db="EMBL/GenBank/DDBJ databases">
        <title>Genomes of two closely related lineages of the louse Polyplax serrata with different host specificities.</title>
        <authorList>
            <person name="Martinu J."/>
            <person name="Tarabai H."/>
            <person name="Stefka J."/>
            <person name="Hypsa V."/>
        </authorList>
    </citation>
    <scope>NUCLEOTIDE SEQUENCE [LARGE SCALE GENOMIC DNA]</scope>
    <source>
        <strain evidence="19">98ZLc_SE</strain>
    </source>
</reference>
<keyword evidence="8 16" id="KW-0472">Membrane</keyword>
<dbReference type="SUPFAM" id="SSF56112">
    <property type="entry name" value="Protein kinase-like (PK-like)"/>
    <property type="match status" value="1"/>
</dbReference>
<evidence type="ECO:0000259" key="17">
    <source>
        <dbReference type="PROSITE" id="PS50011"/>
    </source>
</evidence>
<keyword evidence="7 16" id="KW-1133">Transmembrane helix</keyword>
<feature type="domain" description="Protein kinase" evidence="17">
    <location>
        <begin position="693"/>
        <end position="973"/>
    </location>
</feature>
<dbReference type="Pfam" id="PF07679">
    <property type="entry name" value="I-set"/>
    <property type="match status" value="1"/>
</dbReference>
<dbReference type="PANTHER" id="PTHR24416:SF550">
    <property type="entry name" value="FIBROBLAST GROWTH FACTOR RECEPTOR HOMOLOG 1-RELATED"/>
    <property type="match status" value="1"/>
</dbReference>
<feature type="compositionally biased region" description="Polar residues" evidence="15">
    <location>
        <begin position="358"/>
        <end position="369"/>
    </location>
</feature>
<dbReference type="Gene3D" id="2.60.40.10">
    <property type="entry name" value="Immunoglobulins"/>
    <property type="match status" value="5"/>
</dbReference>
<keyword evidence="11" id="KW-0325">Glycoprotein</keyword>
<dbReference type="InterPro" id="IPR013783">
    <property type="entry name" value="Ig-like_fold"/>
</dbReference>
<keyword evidence="20" id="KW-1185">Reference proteome</keyword>
<dbReference type="EC" id="2.7.10.1" evidence="2"/>
<dbReference type="PROSITE" id="PS00109">
    <property type="entry name" value="PROTEIN_KINASE_TYR"/>
    <property type="match status" value="1"/>
</dbReference>
<dbReference type="InterPro" id="IPR011009">
    <property type="entry name" value="Kinase-like_dom_sf"/>
</dbReference>
<evidence type="ECO:0000313" key="19">
    <source>
        <dbReference type="EMBL" id="KAK6635683.1"/>
    </source>
</evidence>
<dbReference type="InterPro" id="IPR013098">
    <property type="entry name" value="Ig_I-set"/>
</dbReference>
<evidence type="ECO:0000256" key="3">
    <source>
        <dbReference type="ARBA" id="ARBA00022692"/>
    </source>
</evidence>
<evidence type="ECO:0000256" key="6">
    <source>
        <dbReference type="ARBA" id="ARBA00022840"/>
    </source>
</evidence>
<evidence type="ECO:0000256" key="11">
    <source>
        <dbReference type="ARBA" id="ARBA00023180"/>
    </source>
</evidence>
<dbReference type="InterPro" id="IPR003598">
    <property type="entry name" value="Ig_sub2"/>
</dbReference>
<dbReference type="Proteomes" id="UP001359485">
    <property type="component" value="Unassembled WGS sequence"/>
</dbReference>
<evidence type="ECO:0000256" key="15">
    <source>
        <dbReference type="SAM" id="MobiDB-lite"/>
    </source>
</evidence>
<organism evidence="19 20">
    <name type="scientific">Polyplax serrata</name>
    <name type="common">Common mouse louse</name>
    <dbReference type="NCBI Taxonomy" id="468196"/>
    <lineage>
        <taxon>Eukaryota</taxon>
        <taxon>Metazoa</taxon>
        <taxon>Ecdysozoa</taxon>
        <taxon>Arthropoda</taxon>
        <taxon>Hexapoda</taxon>
        <taxon>Insecta</taxon>
        <taxon>Pterygota</taxon>
        <taxon>Neoptera</taxon>
        <taxon>Paraneoptera</taxon>
        <taxon>Psocodea</taxon>
        <taxon>Troctomorpha</taxon>
        <taxon>Phthiraptera</taxon>
        <taxon>Anoplura</taxon>
        <taxon>Polyplacidae</taxon>
        <taxon>Polyplax</taxon>
    </lineage>
</organism>
<dbReference type="InterPro" id="IPR036179">
    <property type="entry name" value="Ig-like_dom_sf"/>
</dbReference>
<dbReference type="SMART" id="SM00409">
    <property type="entry name" value="IG"/>
    <property type="match status" value="5"/>
</dbReference>
<dbReference type="PANTHER" id="PTHR24416">
    <property type="entry name" value="TYROSINE-PROTEIN KINASE RECEPTOR"/>
    <property type="match status" value="1"/>
</dbReference>
<dbReference type="PIRSF" id="PIRSF000615">
    <property type="entry name" value="TyrPK_CSF1-R"/>
    <property type="match status" value="1"/>
</dbReference>
<dbReference type="PRINTS" id="PR00109">
    <property type="entry name" value="TYRKINASE"/>
</dbReference>
<feature type="region of interest" description="Disordered" evidence="15">
    <location>
        <begin position="86"/>
        <end position="108"/>
    </location>
</feature>
<dbReference type="InterPro" id="IPR020635">
    <property type="entry name" value="Tyr_kinase_cat_dom"/>
</dbReference>
<dbReference type="InterPro" id="IPR000719">
    <property type="entry name" value="Prot_kinase_dom"/>
</dbReference>
<evidence type="ECO:0000256" key="2">
    <source>
        <dbReference type="ARBA" id="ARBA00011902"/>
    </source>
</evidence>
<dbReference type="InterPro" id="IPR017441">
    <property type="entry name" value="Protein_kinase_ATP_BS"/>
</dbReference>
<keyword evidence="12" id="KW-0393">Immunoglobulin domain</keyword>
<comment type="caution">
    <text evidence="19">The sequence shown here is derived from an EMBL/GenBank/DDBJ whole genome shotgun (WGS) entry which is preliminary data.</text>
</comment>
<evidence type="ECO:0000256" key="13">
    <source>
        <dbReference type="ARBA" id="ARBA00051243"/>
    </source>
</evidence>
<dbReference type="SMART" id="SM00219">
    <property type="entry name" value="TyrKc"/>
    <property type="match status" value="1"/>
</dbReference>
<evidence type="ECO:0000256" key="1">
    <source>
        <dbReference type="ARBA" id="ARBA00004167"/>
    </source>
</evidence>
<dbReference type="EMBL" id="JAWJWF010000003">
    <property type="protein sequence ID" value="KAK6635683.1"/>
    <property type="molecule type" value="Genomic_DNA"/>
</dbReference>
<name>A0ABR1B918_POLSC</name>
<keyword evidence="10" id="KW-0675">Receptor</keyword>